<dbReference type="Pfam" id="PF00583">
    <property type="entry name" value="Acetyltransf_1"/>
    <property type="match status" value="1"/>
</dbReference>
<protein>
    <submittedName>
        <fullName evidence="4">N-acetyltransferase</fullName>
    </submittedName>
</protein>
<dbReference type="Gene3D" id="3.40.630.30">
    <property type="match status" value="1"/>
</dbReference>
<dbReference type="AlphaFoldDB" id="A0A7T8B9U6"/>
<dbReference type="KEGG" id="bhc:JFL75_11455"/>
<evidence type="ECO:0000256" key="2">
    <source>
        <dbReference type="ARBA" id="ARBA00023315"/>
    </source>
</evidence>
<feature type="domain" description="N-acetyltransferase" evidence="3">
    <location>
        <begin position="3"/>
        <end position="161"/>
    </location>
</feature>
<dbReference type="PANTHER" id="PTHR43072">
    <property type="entry name" value="N-ACETYLTRANSFERASE"/>
    <property type="match status" value="1"/>
</dbReference>
<dbReference type="SUPFAM" id="SSF55729">
    <property type="entry name" value="Acyl-CoA N-acyltransferases (Nat)"/>
    <property type="match status" value="1"/>
</dbReference>
<dbReference type="Proteomes" id="UP000595917">
    <property type="component" value="Chromosome"/>
</dbReference>
<organism evidence="4 5">
    <name type="scientific">Breznakiella homolactica</name>
    <dbReference type="NCBI Taxonomy" id="2798577"/>
    <lineage>
        <taxon>Bacteria</taxon>
        <taxon>Pseudomonadati</taxon>
        <taxon>Spirochaetota</taxon>
        <taxon>Spirochaetia</taxon>
        <taxon>Spirochaetales</taxon>
        <taxon>Breznakiellaceae</taxon>
        <taxon>Breznakiella</taxon>
    </lineage>
</organism>
<keyword evidence="5" id="KW-1185">Reference proteome</keyword>
<dbReference type="RefSeq" id="WP_215624869.1">
    <property type="nucleotide sequence ID" value="NZ_CP067089.2"/>
</dbReference>
<dbReference type="PROSITE" id="PS51186">
    <property type="entry name" value="GNAT"/>
    <property type="match status" value="1"/>
</dbReference>
<evidence type="ECO:0000256" key="1">
    <source>
        <dbReference type="ARBA" id="ARBA00022679"/>
    </source>
</evidence>
<sequence length="174" mass="19522">MTVHIREMREDDWSQVSAIYKEGIETNLATFQIDSPSYADWDKEHISGGRFAALNDGEIIGWAALSPVSSRCVYAGVAEVSVYIGNQFHGKGAGALLLTALIDWSEKNGIWTLQSGIMQNNPASIRLREKCGFRMVGFREKIGKDRFGVWRNTVLMKSEAKTLYSRVKRELCIS</sequence>
<dbReference type="PANTHER" id="PTHR43072:SF23">
    <property type="entry name" value="UPF0039 PROTEIN C11D3.02C"/>
    <property type="match status" value="1"/>
</dbReference>
<proteinExistence type="predicted"/>
<keyword evidence="2" id="KW-0012">Acyltransferase</keyword>
<name>A0A7T8B9U6_9SPIR</name>
<keyword evidence="1" id="KW-0808">Transferase</keyword>
<dbReference type="GO" id="GO:0016747">
    <property type="term" value="F:acyltransferase activity, transferring groups other than amino-acyl groups"/>
    <property type="evidence" value="ECO:0007669"/>
    <property type="project" value="InterPro"/>
</dbReference>
<dbReference type="InterPro" id="IPR000182">
    <property type="entry name" value="GNAT_dom"/>
</dbReference>
<evidence type="ECO:0000313" key="5">
    <source>
        <dbReference type="Proteomes" id="UP000595917"/>
    </source>
</evidence>
<reference evidence="4" key="1">
    <citation type="submission" date="2021-01" db="EMBL/GenBank/DDBJ databases">
        <title>Description of Breznakiella homolactica.</title>
        <authorList>
            <person name="Song Y."/>
            <person name="Brune A."/>
        </authorList>
    </citation>
    <scope>NUCLEOTIDE SEQUENCE</scope>
    <source>
        <strain evidence="4">RmG30</strain>
    </source>
</reference>
<evidence type="ECO:0000259" key="3">
    <source>
        <dbReference type="PROSITE" id="PS51186"/>
    </source>
</evidence>
<dbReference type="InterPro" id="IPR016181">
    <property type="entry name" value="Acyl_CoA_acyltransferase"/>
</dbReference>
<dbReference type="CDD" id="cd04301">
    <property type="entry name" value="NAT_SF"/>
    <property type="match status" value="1"/>
</dbReference>
<gene>
    <name evidence="4" type="ORF">JFL75_11455</name>
</gene>
<dbReference type="EMBL" id="CP067089">
    <property type="protein sequence ID" value="QQO07563.1"/>
    <property type="molecule type" value="Genomic_DNA"/>
</dbReference>
<evidence type="ECO:0000313" key="4">
    <source>
        <dbReference type="EMBL" id="QQO07563.1"/>
    </source>
</evidence>
<accession>A0A7T8B9U6</accession>